<dbReference type="NCBIfam" id="TIGR03806">
    <property type="entry name" value="chp_HNE_0200"/>
    <property type="match status" value="1"/>
</dbReference>
<proteinExistence type="predicted"/>
<evidence type="ECO:0000313" key="2">
    <source>
        <dbReference type="Proteomes" id="UP000184609"/>
    </source>
</evidence>
<sequence>MLIQKKPLAYVSSLVAVLVILFSCKKEEVKELAQTQEIETEEADGLYPYKWLSTYAFFEGDISNLNPARDLIFYKPSSSLFTDYAHKTRFIQFPEGGKTELVNGEFDFPEGTILIKNFYYPLDFQKPDGERRIIETRLLILEESGWEAYPYIWNEEQTNAQLKVIGGQKEVHFKDLEGKDQVVDYLIPNRNQCKTCHNKNEEMAPIGVQVKHLNNDLDFQSQHGNQLEFWSQAGKLEGFEGKEHYPSLINYENESLPLDERAMAYLDINCSHCHRAEGPASTSGLFLTYNEKEPMKLGINKTPVAAGIGAGSHKFDVVPGKPEESIVIHRMNSTDVGVAMPELGRTTIHKEGVALIREWIKSLE</sequence>
<dbReference type="RefSeq" id="WP_073572338.1">
    <property type="nucleotide sequence ID" value="NZ_FRXN01000003.1"/>
</dbReference>
<dbReference type="PROSITE" id="PS51257">
    <property type="entry name" value="PROKAR_LIPOPROTEIN"/>
    <property type="match status" value="1"/>
</dbReference>
<organism evidence="1 2">
    <name type="scientific">Algoriphagus zhangzhouensis</name>
    <dbReference type="NCBI Taxonomy" id="1073327"/>
    <lineage>
        <taxon>Bacteria</taxon>
        <taxon>Pseudomonadati</taxon>
        <taxon>Bacteroidota</taxon>
        <taxon>Cytophagia</taxon>
        <taxon>Cytophagales</taxon>
        <taxon>Cyclobacteriaceae</taxon>
        <taxon>Algoriphagus</taxon>
    </lineage>
</organism>
<dbReference type="EMBL" id="FRXN01000003">
    <property type="protein sequence ID" value="SHO63401.1"/>
    <property type="molecule type" value="Genomic_DNA"/>
</dbReference>
<name>A0A1M7ZEQ0_9BACT</name>
<gene>
    <name evidence="1" type="ORF">SAMN04488108_2729</name>
</gene>
<reference evidence="2" key="1">
    <citation type="submission" date="2016-12" db="EMBL/GenBank/DDBJ databases">
        <authorList>
            <person name="Varghese N."/>
            <person name="Submissions S."/>
        </authorList>
    </citation>
    <scope>NUCLEOTIDE SEQUENCE [LARGE SCALE GENOMIC DNA]</scope>
    <source>
        <strain evidence="2">DSM 25035</strain>
    </source>
</reference>
<dbReference type="InterPro" id="IPR022269">
    <property type="entry name" value="SO_2930-like_C"/>
</dbReference>
<protein>
    <submittedName>
        <fullName evidence="1">Uncharacterized protein</fullName>
    </submittedName>
</protein>
<dbReference type="STRING" id="1073327.SAMN04488108_2729"/>
<dbReference type="Proteomes" id="UP000184609">
    <property type="component" value="Unassembled WGS sequence"/>
</dbReference>
<dbReference type="AlphaFoldDB" id="A0A1M7ZEQ0"/>
<keyword evidence="2" id="KW-1185">Reference proteome</keyword>
<accession>A0A1M7ZEQ0</accession>
<evidence type="ECO:0000313" key="1">
    <source>
        <dbReference type="EMBL" id="SHO63401.1"/>
    </source>
</evidence>
<dbReference type="OrthoDB" id="338827at2"/>